<evidence type="ECO:0000313" key="7">
    <source>
        <dbReference type="EMBL" id="PTQ56835.1"/>
    </source>
</evidence>
<comment type="caution">
    <text evidence="7">The sequence shown here is derived from an EMBL/GenBank/DDBJ whole genome shotgun (WGS) entry which is preliminary data.</text>
</comment>
<feature type="transmembrane region" description="Helical" evidence="6">
    <location>
        <begin position="196"/>
        <end position="217"/>
    </location>
</feature>
<keyword evidence="2" id="KW-1003">Cell membrane</keyword>
<sequence length="233" mass="25476">MLDILAWLIWLSTLMLLFVRYLHQAVWVVAGTSILLSAMSFVLFIETREGGLLIAALLTLLVKAFFVPGYLLRTLQKVGRPLETVRYLGRMGSLLVGLLLSVIGGRLFSTWASRLALGPLNGPSTPSLEHTTAMGRALGGTDVLMTVALIVLLLGAFMMIDHRKVLMQALGLVTMENGVVLLATSLGYQMPFFVELGIFFDLLVTIVVVGMLSYQMIEALGSMATDRMQRLKG</sequence>
<dbReference type="EMBL" id="PEBX01000018">
    <property type="protein sequence ID" value="PTQ56835.1"/>
    <property type="molecule type" value="Genomic_DNA"/>
</dbReference>
<protein>
    <submittedName>
        <fullName evidence="7">Hydrogenase, membrane subunit 2-like protein</fullName>
    </submittedName>
</protein>
<dbReference type="GO" id="GO:0005886">
    <property type="term" value="C:plasma membrane"/>
    <property type="evidence" value="ECO:0007669"/>
    <property type="project" value="UniProtKB-SubCell"/>
</dbReference>
<gene>
    <name evidence="7" type="ORF">BSOLF_2637</name>
</gene>
<dbReference type="PANTHER" id="PTHR38601:SF1">
    <property type="entry name" value="HYDROGENASE-4 COMPONENT E"/>
    <property type="match status" value="1"/>
</dbReference>
<keyword evidence="4 6" id="KW-1133">Transmembrane helix</keyword>
<evidence type="ECO:0000256" key="3">
    <source>
        <dbReference type="ARBA" id="ARBA00022692"/>
    </source>
</evidence>
<feature type="transmembrane region" description="Helical" evidence="6">
    <location>
        <begin position="93"/>
        <end position="117"/>
    </location>
</feature>
<accession>A0A2R6Y2G4</accession>
<reference evidence="8" key="1">
    <citation type="journal article" date="2018" name="Sci. Rep.">
        <title>Lignite coal burning seam in the remote Altai Mountains harbors a hydrogen-driven thermophilic microbial community.</title>
        <authorList>
            <person name="Kadnikov V.V."/>
            <person name="Mardanov A.V."/>
            <person name="Ivasenko D.A."/>
            <person name="Antsiferov D.V."/>
            <person name="Beletsky A.V."/>
            <person name="Karnachuk O.V."/>
            <person name="Ravin N.V."/>
        </authorList>
    </citation>
    <scope>NUCLEOTIDE SEQUENCE [LARGE SCALE GENOMIC DNA]</scope>
</reference>
<evidence type="ECO:0000256" key="1">
    <source>
        <dbReference type="ARBA" id="ARBA00004651"/>
    </source>
</evidence>
<evidence type="ECO:0000256" key="4">
    <source>
        <dbReference type="ARBA" id="ARBA00022989"/>
    </source>
</evidence>
<keyword evidence="5 6" id="KW-0472">Membrane</keyword>
<feature type="transmembrane region" description="Helical" evidence="6">
    <location>
        <begin position="27"/>
        <end position="45"/>
    </location>
</feature>
<evidence type="ECO:0000313" key="8">
    <source>
        <dbReference type="Proteomes" id="UP000244338"/>
    </source>
</evidence>
<dbReference type="AlphaFoldDB" id="A0A2R6Y2G4"/>
<name>A0A2R6Y2G4_9BACL</name>
<proteinExistence type="predicted"/>
<feature type="transmembrane region" description="Helical" evidence="6">
    <location>
        <begin position="169"/>
        <end position="190"/>
    </location>
</feature>
<comment type="subcellular location">
    <subcellularLocation>
        <location evidence="1">Cell membrane</location>
        <topology evidence="1">Multi-pass membrane protein</topology>
    </subcellularLocation>
</comment>
<feature type="transmembrane region" description="Helical" evidence="6">
    <location>
        <begin position="137"/>
        <end position="157"/>
    </location>
</feature>
<dbReference type="Proteomes" id="UP000244338">
    <property type="component" value="Unassembled WGS sequence"/>
</dbReference>
<feature type="transmembrane region" description="Helical" evidence="6">
    <location>
        <begin position="6"/>
        <end position="22"/>
    </location>
</feature>
<feature type="transmembrane region" description="Helical" evidence="6">
    <location>
        <begin position="51"/>
        <end position="72"/>
    </location>
</feature>
<dbReference type="PANTHER" id="PTHR38601">
    <property type="entry name" value="HYDROGENASE-4 COMPONENT E"/>
    <property type="match status" value="1"/>
</dbReference>
<organism evidence="7 8">
    <name type="scientific">Candidatus Carbonibacillus altaicus</name>
    <dbReference type="NCBI Taxonomy" id="2163959"/>
    <lineage>
        <taxon>Bacteria</taxon>
        <taxon>Bacillati</taxon>
        <taxon>Bacillota</taxon>
        <taxon>Bacilli</taxon>
        <taxon>Bacillales</taxon>
        <taxon>Candidatus Carbonibacillus</taxon>
    </lineage>
</organism>
<dbReference type="InterPro" id="IPR038730">
    <property type="entry name" value="HyfE-like"/>
</dbReference>
<evidence type="ECO:0000256" key="6">
    <source>
        <dbReference type="SAM" id="Phobius"/>
    </source>
</evidence>
<evidence type="ECO:0000256" key="5">
    <source>
        <dbReference type="ARBA" id="ARBA00023136"/>
    </source>
</evidence>
<evidence type="ECO:0000256" key="2">
    <source>
        <dbReference type="ARBA" id="ARBA00022475"/>
    </source>
</evidence>
<keyword evidence="3 6" id="KW-0812">Transmembrane</keyword>